<name>A0AAD5LHI6_PYTIN</name>
<dbReference type="PRINTS" id="PR00081">
    <property type="entry name" value="GDHRDH"/>
</dbReference>
<feature type="domain" description="Ketoreductase" evidence="13">
    <location>
        <begin position="14"/>
        <end position="200"/>
    </location>
</feature>
<keyword evidence="3" id="KW-0812">Transmembrane</keyword>
<evidence type="ECO:0000313" key="14">
    <source>
        <dbReference type="EMBL" id="KAJ0401323.1"/>
    </source>
</evidence>
<keyword evidence="5" id="KW-1133">Transmembrane helix</keyword>
<dbReference type="CDD" id="cd05339">
    <property type="entry name" value="17beta-HSDXI-like_SDR_c"/>
    <property type="match status" value="1"/>
</dbReference>
<dbReference type="Proteomes" id="UP001209570">
    <property type="component" value="Unassembled WGS sequence"/>
</dbReference>
<dbReference type="PANTHER" id="PTHR24322:SF736">
    <property type="entry name" value="RETINOL DEHYDROGENASE 10"/>
    <property type="match status" value="1"/>
</dbReference>
<dbReference type="SUPFAM" id="SSF51735">
    <property type="entry name" value="NAD(P)-binding Rossmann-fold domains"/>
    <property type="match status" value="1"/>
</dbReference>
<dbReference type="PROSITE" id="PS00061">
    <property type="entry name" value="ADH_SHORT"/>
    <property type="match status" value="1"/>
</dbReference>
<proteinExistence type="inferred from homology"/>
<evidence type="ECO:0000313" key="15">
    <source>
        <dbReference type="Proteomes" id="UP001209570"/>
    </source>
</evidence>
<keyword evidence="8" id="KW-0472">Membrane</keyword>
<evidence type="ECO:0000256" key="10">
    <source>
        <dbReference type="ARBA" id="ARBA00068717"/>
    </source>
</evidence>
<evidence type="ECO:0000256" key="12">
    <source>
        <dbReference type="RuleBase" id="RU000363"/>
    </source>
</evidence>
<dbReference type="GO" id="GO:0016020">
    <property type="term" value="C:membrane"/>
    <property type="evidence" value="ECO:0007669"/>
    <property type="project" value="UniProtKB-SubCell"/>
</dbReference>
<evidence type="ECO:0000256" key="3">
    <source>
        <dbReference type="ARBA" id="ARBA00022692"/>
    </source>
</evidence>
<comment type="caution">
    <text evidence="14">The sequence shown here is derived from an EMBL/GenBank/DDBJ whole genome shotgun (WGS) entry which is preliminary data.</text>
</comment>
<dbReference type="GO" id="GO:0052650">
    <property type="term" value="F:all-trans-retinol dehydrogenase (NADP+) activity"/>
    <property type="evidence" value="ECO:0007669"/>
    <property type="project" value="UniProtKB-ARBA"/>
</dbReference>
<dbReference type="Gene3D" id="3.40.50.720">
    <property type="entry name" value="NAD(P)-binding Rossmann-like Domain"/>
    <property type="match status" value="1"/>
</dbReference>
<evidence type="ECO:0000256" key="11">
    <source>
        <dbReference type="ARBA" id="ARBA00082544"/>
    </source>
</evidence>
<keyword evidence="6" id="KW-0560">Oxidoreductase</keyword>
<evidence type="ECO:0000256" key="1">
    <source>
        <dbReference type="ARBA" id="ARBA00004141"/>
    </source>
</evidence>
<comment type="subcellular location">
    <subcellularLocation>
        <location evidence="1">Membrane</location>
        <topology evidence="1">Multi-pass membrane protein</topology>
    </subcellularLocation>
</comment>
<evidence type="ECO:0000256" key="9">
    <source>
        <dbReference type="ARBA" id="ARBA00059620"/>
    </source>
</evidence>
<dbReference type="AlphaFoldDB" id="A0AAD5LHI6"/>
<dbReference type="FunFam" id="3.40.50.720:FF:000131">
    <property type="entry name" value="Short-chain dehydrogenase/reductase 3"/>
    <property type="match status" value="1"/>
</dbReference>
<comment type="function">
    <text evidence="9">Catalyzes the reduction of all-trans-retinal to all-trans-retinol in the presence of NADPH.</text>
</comment>
<comment type="similarity">
    <text evidence="2 12">Belongs to the short-chain dehydrogenases/reductases (SDR) family.</text>
</comment>
<dbReference type="InterPro" id="IPR002347">
    <property type="entry name" value="SDR_fam"/>
</dbReference>
<dbReference type="SMART" id="SM00822">
    <property type="entry name" value="PKS_KR"/>
    <property type="match status" value="1"/>
</dbReference>
<keyword evidence="7" id="KW-0443">Lipid metabolism</keyword>
<evidence type="ECO:0000256" key="4">
    <source>
        <dbReference type="ARBA" id="ARBA00022857"/>
    </source>
</evidence>
<dbReference type="InterPro" id="IPR020904">
    <property type="entry name" value="Sc_DH/Rdtase_CS"/>
</dbReference>
<accession>A0AAD5LHI6</accession>
<keyword evidence="4" id="KW-0521">NADP</keyword>
<dbReference type="PRINTS" id="PR00080">
    <property type="entry name" value="SDRFAMILY"/>
</dbReference>
<evidence type="ECO:0000256" key="5">
    <source>
        <dbReference type="ARBA" id="ARBA00022989"/>
    </source>
</evidence>
<keyword evidence="15" id="KW-1185">Reference proteome</keyword>
<dbReference type="PANTHER" id="PTHR24322">
    <property type="entry name" value="PKSB"/>
    <property type="match status" value="1"/>
</dbReference>
<evidence type="ECO:0000256" key="2">
    <source>
        <dbReference type="ARBA" id="ARBA00006484"/>
    </source>
</evidence>
<evidence type="ECO:0000256" key="7">
    <source>
        <dbReference type="ARBA" id="ARBA00023098"/>
    </source>
</evidence>
<sequence length="286" mass="31475">MLWLFQRMKSVRGDVVLVTGGAMGIGRLLALKFARLGAIVVVWDLNEELGHKVVAEIEALGARGAFFQVNVTDRERVYAAAADVIQQFGGVDILINNAGIVDGKPILETSDSMIVRTMNVNATSHFWTIKAFLPGMLKRDRGHIVSIASAAGIFGCAGMVDYCASKFAAVGLMVSLRQELQAMGRNINLTLVCPSFIDTGMFEGVKPPLFTTLLSPEYVAEMIVAAIRRNQWKLLMPRILYVLEMLLLLLPDWMVLLITKLTGVGHSMKTFKQTRPHALIKDDKAE</sequence>
<dbReference type="EMBL" id="JAKCXM010000131">
    <property type="protein sequence ID" value="KAJ0401323.1"/>
    <property type="molecule type" value="Genomic_DNA"/>
</dbReference>
<reference evidence="14" key="1">
    <citation type="submission" date="2021-12" db="EMBL/GenBank/DDBJ databases">
        <title>Prjna785345.</title>
        <authorList>
            <person name="Rujirawat T."/>
            <person name="Krajaejun T."/>
        </authorList>
    </citation>
    <scope>NUCLEOTIDE SEQUENCE</scope>
    <source>
        <strain evidence="14">Pi057C3</strain>
    </source>
</reference>
<evidence type="ECO:0000259" key="13">
    <source>
        <dbReference type="SMART" id="SM00822"/>
    </source>
</evidence>
<protein>
    <recommendedName>
        <fullName evidence="10">Short-chain dehydrogenase/reductase 3</fullName>
    </recommendedName>
    <alternativeName>
        <fullName evidence="11">Retinal short-chain dehydrogenase/reductase 1</fullName>
    </alternativeName>
</protein>
<organism evidence="14 15">
    <name type="scientific">Pythium insidiosum</name>
    <name type="common">Pythiosis disease agent</name>
    <dbReference type="NCBI Taxonomy" id="114742"/>
    <lineage>
        <taxon>Eukaryota</taxon>
        <taxon>Sar</taxon>
        <taxon>Stramenopiles</taxon>
        <taxon>Oomycota</taxon>
        <taxon>Peronosporomycetes</taxon>
        <taxon>Pythiales</taxon>
        <taxon>Pythiaceae</taxon>
        <taxon>Pythium</taxon>
    </lineage>
</organism>
<gene>
    <name evidence="14" type="ORF">P43SY_007892</name>
</gene>
<dbReference type="InterPro" id="IPR057326">
    <property type="entry name" value="KR_dom"/>
</dbReference>
<dbReference type="Pfam" id="PF00106">
    <property type="entry name" value="adh_short"/>
    <property type="match status" value="1"/>
</dbReference>
<evidence type="ECO:0000256" key="8">
    <source>
        <dbReference type="ARBA" id="ARBA00023136"/>
    </source>
</evidence>
<evidence type="ECO:0000256" key="6">
    <source>
        <dbReference type="ARBA" id="ARBA00023002"/>
    </source>
</evidence>
<dbReference type="InterPro" id="IPR036291">
    <property type="entry name" value="NAD(P)-bd_dom_sf"/>
</dbReference>